<proteinExistence type="predicted"/>
<evidence type="ECO:0008006" key="3">
    <source>
        <dbReference type="Google" id="ProtNLM"/>
    </source>
</evidence>
<evidence type="ECO:0000313" key="2">
    <source>
        <dbReference type="Proteomes" id="UP001500683"/>
    </source>
</evidence>
<evidence type="ECO:0000313" key="1">
    <source>
        <dbReference type="EMBL" id="GAA4059313.1"/>
    </source>
</evidence>
<accession>A0ABP7V4A7</accession>
<keyword evidence="2" id="KW-1185">Reference proteome</keyword>
<organism evidence="1 2">
    <name type="scientific">Actinomadura miaoliensis</name>
    <dbReference type="NCBI Taxonomy" id="430685"/>
    <lineage>
        <taxon>Bacteria</taxon>
        <taxon>Bacillati</taxon>
        <taxon>Actinomycetota</taxon>
        <taxon>Actinomycetes</taxon>
        <taxon>Streptosporangiales</taxon>
        <taxon>Thermomonosporaceae</taxon>
        <taxon>Actinomadura</taxon>
    </lineage>
</organism>
<name>A0ABP7V4A7_9ACTN</name>
<dbReference type="Proteomes" id="UP001500683">
    <property type="component" value="Unassembled WGS sequence"/>
</dbReference>
<gene>
    <name evidence="1" type="ORF">GCM10022214_09710</name>
</gene>
<comment type="caution">
    <text evidence="1">The sequence shown here is derived from an EMBL/GenBank/DDBJ whole genome shotgun (WGS) entry which is preliminary data.</text>
</comment>
<dbReference type="EMBL" id="BAAAZG010000002">
    <property type="protein sequence ID" value="GAA4059313.1"/>
    <property type="molecule type" value="Genomic_DNA"/>
</dbReference>
<reference evidence="2" key="1">
    <citation type="journal article" date="2019" name="Int. J. Syst. Evol. Microbiol.">
        <title>The Global Catalogue of Microorganisms (GCM) 10K type strain sequencing project: providing services to taxonomists for standard genome sequencing and annotation.</title>
        <authorList>
            <consortium name="The Broad Institute Genomics Platform"/>
            <consortium name="The Broad Institute Genome Sequencing Center for Infectious Disease"/>
            <person name="Wu L."/>
            <person name="Ma J."/>
        </authorList>
    </citation>
    <scope>NUCLEOTIDE SEQUENCE [LARGE SCALE GENOMIC DNA]</scope>
    <source>
        <strain evidence="2">JCM 16702</strain>
    </source>
</reference>
<protein>
    <recommendedName>
        <fullName evidence="3">GNAT family N-acetyltransferase</fullName>
    </recommendedName>
</protein>
<sequence length="99" mass="10609">MAAGVRCGTGARAVRGGREPALYSWDVQGYRLSVGGVTDDRKAAFRYVDAALRSAPGVARGAVWRVALSLSGQPVYDRLGAVGWAWRDEVIGVVAWFEP</sequence>